<dbReference type="Proteomes" id="UP000235598">
    <property type="component" value="Unassembled WGS sequence"/>
</dbReference>
<comment type="caution">
    <text evidence="2">The sequence shown here is derived from an EMBL/GenBank/DDBJ whole genome shotgun (WGS) entry which is preliminary data.</text>
</comment>
<evidence type="ECO:0000259" key="1">
    <source>
        <dbReference type="Pfam" id="PF13472"/>
    </source>
</evidence>
<gene>
    <name evidence="2" type="ORF">CJ199_01445</name>
</gene>
<evidence type="ECO:0000313" key="2">
    <source>
        <dbReference type="EMBL" id="PMD06090.1"/>
    </source>
</evidence>
<accession>A0A2N6VPM2</accession>
<dbReference type="AlphaFoldDB" id="A0A2N6VPM2"/>
<sequence length="202" mass="21801">MTLKKTTIVVAGDELVAGHGDARSLGWAGRVAVRTHPSLANAEFYTLSVPQEDTGAFAQRAFAEAQLRFSDSGINRLVLAPGSRDVDAGLSTARSRLNLANVLDEALAAEVSTFVVGPTPGRSESRNEKVAQLSAGFADVAHRRAVPYVDCFSPLKSHPVWQRDLASSSRELPAQEGYGLIAWLVLNRGWYDWLGVHNVMEG</sequence>
<dbReference type="RefSeq" id="WP_102237745.1">
    <property type="nucleotide sequence ID" value="NZ_PNHK01000001.1"/>
</dbReference>
<evidence type="ECO:0000313" key="3">
    <source>
        <dbReference type="Proteomes" id="UP000235598"/>
    </source>
</evidence>
<dbReference type="Pfam" id="PF13472">
    <property type="entry name" value="Lipase_GDSL_2"/>
    <property type="match status" value="1"/>
</dbReference>
<dbReference type="InterPro" id="IPR036514">
    <property type="entry name" value="SGNH_hydro_sf"/>
</dbReference>
<feature type="domain" description="SGNH hydrolase-type esterase" evidence="1">
    <location>
        <begin position="11"/>
        <end position="170"/>
    </location>
</feature>
<organism evidence="2 3">
    <name type="scientific">Brevibacterium paucivorans</name>
    <dbReference type="NCBI Taxonomy" id="170994"/>
    <lineage>
        <taxon>Bacteria</taxon>
        <taxon>Bacillati</taxon>
        <taxon>Actinomycetota</taxon>
        <taxon>Actinomycetes</taxon>
        <taxon>Micrococcales</taxon>
        <taxon>Brevibacteriaceae</taxon>
        <taxon>Brevibacterium</taxon>
    </lineage>
</organism>
<dbReference type="OrthoDB" id="5196031at2"/>
<dbReference type="EMBL" id="PNHK01000001">
    <property type="protein sequence ID" value="PMD06090.1"/>
    <property type="molecule type" value="Genomic_DNA"/>
</dbReference>
<proteinExistence type="predicted"/>
<dbReference type="InterPro" id="IPR013830">
    <property type="entry name" value="SGNH_hydro"/>
</dbReference>
<name>A0A2N6VPM2_9MICO</name>
<dbReference type="SUPFAM" id="SSF52266">
    <property type="entry name" value="SGNH hydrolase"/>
    <property type="match status" value="1"/>
</dbReference>
<reference evidence="2 3" key="1">
    <citation type="submission" date="2017-09" db="EMBL/GenBank/DDBJ databases">
        <title>Bacterial strain isolated from the female urinary microbiota.</title>
        <authorList>
            <person name="Thomas-White K."/>
            <person name="Kumar N."/>
            <person name="Forster S."/>
            <person name="Putonti C."/>
            <person name="Lawley T."/>
            <person name="Wolfe A.J."/>
        </authorList>
    </citation>
    <scope>NUCLEOTIDE SEQUENCE [LARGE SCALE GENOMIC DNA]</scope>
    <source>
        <strain evidence="2 3">UMB1301</strain>
    </source>
</reference>
<dbReference type="Gene3D" id="3.40.50.1110">
    <property type="entry name" value="SGNH hydrolase"/>
    <property type="match status" value="1"/>
</dbReference>
<protein>
    <submittedName>
        <fullName evidence="2">Lysophospholipase</fullName>
    </submittedName>
</protein>